<evidence type="ECO:0000313" key="2">
    <source>
        <dbReference type="EMBL" id="SER62170.1"/>
    </source>
</evidence>
<dbReference type="InterPro" id="IPR025584">
    <property type="entry name" value="Cthe_2159"/>
</dbReference>
<evidence type="ECO:0000313" key="3">
    <source>
        <dbReference type="Proteomes" id="UP000199687"/>
    </source>
</evidence>
<reference evidence="2 3" key="1">
    <citation type="submission" date="2016-10" db="EMBL/GenBank/DDBJ databases">
        <authorList>
            <person name="de Groot N.N."/>
        </authorList>
    </citation>
    <scope>NUCLEOTIDE SEQUENCE [LARGE SCALE GENOMIC DNA]</scope>
    <source>
        <strain evidence="2 3">CGMCC 1.7727</strain>
    </source>
</reference>
<feature type="region of interest" description="Disordered" evidence="1">
    <location>
        <begin position="316"/>
        <end position="394"/>
    </location>
</feature>
<evidence type="ECO:0000256" key="1">
    <source>
        <dbReference type="SAM" id="MobiDB-lite"/>
    </source>
</evidence>
<dbReference type="RefSeq" id="WP_175480388.1">
    <property type="nucleotide sequence ID" value="NZ_FOGL01000007.1"/>
</dbReference>
<accession>A0A1H9QP28</accession>
<dbReference type="Proteomes" id="UP000199687">
    <property type="component" value="Unassembled WGS sequence"/>
</dbReference>
<proteinExistence type="predicted"/>
<feature type="region of interest" description="Disordered" evidence="1">
    <location>
        <begin position="688"/>
        <end position="708"/>
    </location>
</feature>
<protein>
    <recommendedName>
        <fullName evidence="4">Carbohydrate-binding domain-containing protein</fullName>
    </recommendedName>
</protein>
<feature type="compositionally biased region" description="Acidic residues" evidence="1">
    <location>
        <begin position="378"/>
        <end position="388"/>
    </location>
</feature>
<keyword evidence="3" id="KW-1185">Reference proteome</keyword>
<feature type="compositionally biased region" description="Low complexity" evidence="1">
    <location>
        <begin position="355"/>
        <end position="377"/>
    </location>
</feature>
<dbReference type="AlphaFoldDB" id="A0A1H9QP28"/>
<name>A0A1H9QP28_9BACI</name>
<dbReference type="Pfam" id="PF14262">
    <property type="entry name" value="Cthe_2159"/>
    <property type="match status" value="2"/>
</dbReference>
<gene>
    <name evidence="2" type="ORF">SAMN04487944_10745</name>
</gene>
<dbReference type="EMBL" id="FOGL01000007">
    <property type="protein sequence ID" value="SER62170.1"/>
    <property type="molecule type" value="Genomic_DNA"/>
</dbReference>
<evidence type="ECO:0008006" key="4">
    <source>
        <dbReference type="Google" id="ProtNLM"/>
    </source>
</evidence>
<organism evidence="2 3">
    <name type="scientific">Gracilibacillus ureilyticus</name>
    <dbReference type="NCBI Taxonomy" id="531814"/>
    <lineage>
        <taxon>Bacteria</taxon>
        <taxon>Bacillati</taxon>
        <taxon>Bacillota</taxon>
        <taxon>Bacilli</taxon>
        <taxon>Bacillales</taxon>
        <taxon>Bacillaceae</taxon>
        <taxon>Gracilibacillus</taxon>
    </lineage>
</organism>
<dbReference type="STRING" id="531814.SAMN04487944_10745"/>
<sequence>MLNQKLKIIFPFLSLIIVSMIILNGCSNKAAEEINVVNSIVSYDGDDTYTDWEEDEATYINLDENDITVEDNNSILVNDNQIEIHTSGTYVLEGTLTDGQVVVDAEDDGTVRLILNGVTMESSTSSPIYVKQAEKTVISIEEGTENYLSDAAEYIYSSDETEEHSAAIYSKDDLTINGAGNLTVEGNFNDGITGRDVLKIVGGTINITAKDDGIVGRDIFALKDADITITAQGDGVKSSNDSDADKGNVVLENGSLTIDAAGDGIQSENTVTVVEGEYNITAGRGSPETIEVQETMGGGFGGVRRGDFSAEDGEIPEEFQDGERPTPPAGEGMIPPEGMEAGEVPEAFAEGVPPTGTSGEEQSSTEQTEGDISTSTDSTDEGTTETEETPSTKGIKAVNELTVLGGTISIDSYDDSVHSDLDVIIEGGTMEASTGDDGIHADGNVTVAGGNIAITKSLEGIEGTDISVTDGKVYVTAEDDGFNVSGGSDGLEMGQMDMDATNSTTAELESTTEESGQLLIEGGYIYVNANGDGLDSNTSATMTGGTVLVYGPTNSGNGALDYNQSFDITGGTLIAAGSSGMAQGVSDTSSQATVMMTFSEMQEAATSVSITDSNGNEVAAIAPEKEFQMLLISSPDLEQGETYTVSTGSVFTGESTDGLYIDANPEGGTDIVEFTAENVMTYVNESGVTEQSGGMQGGFGRGMARPGE</sequence>